<dbReference type="Proteomes" id="UP001596108">
    <property type="component" value="Unassembled WGS sequence"/>
</dbReference>
<evidence type="ECO:0000259" key="11">
    <source>
        <dbReference type="PROSITE" id="PS50146"/>
    </source>
</evidence>
<organism evidence="12 13">
    <name type="scientific">Cohnella yongneupensis</name>
    <dbReference type="NCBI Taxonomy" id="425006"/>
    <lineage>
        <taxon>Bacteria</taxon>
        <taxon>Bacillati</taxon>
        <taxon>Bacillota</taxon>
        <taxon>Bacilli</taxon>
        <taxon>Bacillales</taxon>
        <taxon>Paenibacillaceae</taxon>
        <taxon>Cohnella</taxon>
    </lineage>
</organism>
<gene>
    <name evidence="12" type="ORF">ACFPQ4_19065</name>
</gene>
<keyword evidence="7" id="KW-0067">ATP-binding</keyword>
<dbReference type="SMART" id="SM00046">
    <property type="entry name" value="DAGKc"/>
    <property type="match status" value="1"/>
</dbReference>
<keyword evidence="9" id="KW-0594">Phospholipid biosynthesis</keyword>
<dbReference type="NCBIfam" id="TIGR00147">
    <property type="entry name" value="YegS/Rv2252/BmrU family lipid kinase"/>
    <property type="match status" value="1"/>
</dbReference>
<keyword evidence="10" id="KW-1208">Phospholipid metabolism</keyword>
<evidence type="ECO:0000256" key="2">
    <source>
        <dbReference type="ARBA" id="ARBA00005983"/>
    </source>
</evidence>
<keyword evidence="4 12" id="KW-0808">Transferase</keyword>
<dbReference type="Gene3D" id="3.40.50.10330">
    <property type="entry name" value="Probable inorganic polyphosphate/atp-NAD kinase, domain 1"/>
    <property type="match status" value="1"/>
</dbReference>
<dbReference type="InterPro" id="IPR050187">
    <property type="entry name" value="Lipid_Phosphate_FormReg"/>
</dbReference>
<feature type="domain" description="DAGKc" evidence="11">
    <location>
        <begin position="1"/>
        <end position="128"/>
    </location>
</feature>
<evidence type="ECO:0000256" key="4">
    <source>
        <dbReference type="ARBA" id="ARBA00022679"/>
    </source>
</evidence>
<dbReference type="InterPro" id="IPR045540">
    <property type="entry name" value="YegS/DAGK_C"/>
</dbReference>
<protein>
    <submittedName>
        <fullName evidence="12">Diacylglycerol/lipid kinase family protein</fullName>
        <ecNumber evidence="12">2.7.1.-</ecNumber>
    </submittedName>
</protein>
<evidence type="ECO:0000256" key="1">
    <source>
        <dbReference type="ARBA" id="ARBA00001946"/>
    </source>
</evidence>
<accession>A0ABW0R3B9</accession>
<comment type="cofactor">
    <cofactor evidence="1">
        <name>Mg(2+)</name>
        <dbReference type="ChEBI" id="CHEBI:18420"/>
    </cofactor>
</comment>
<dbReference type="PANTHER" id="PTHR12358">
    <property type="entry name" value="SPHINGOSINE KINASE"/>
    <property type="match status" value="1"/>
</dbReference>
<dbReference type="InterPro" id="IPR005218">
    <property type="entry name" value="Diacylglycerol/lipid_kinase"/>
</dbReference>
<keyword evidence="13" id="KW-1185">Reference proteome</keyword>
<comment type="caution">
    <text evidence="12">The sequence shown here is derived from an EMBL/GenBank/DDBJ whole genome shotgun (WGS) entry which is preliminary data.</text>
</comment>
<keyword evidence="8" id="KW-0443">Lipid metabolism</keyword>
<dbReference type="PROSITE" id="PS50146">
    <property type="entry name" value="DAGK"/>
    <property type="match status" value="1"/>
</dbReference>
<dbReference type="PANTHER" id="PTHR12358:SF54">
    <property type="entry name" value="SPHINGOSINE KINASE RELATED PROTEIN"/>
    <property type="match status" value="1"/>
</dbReference>
<dbReference type="EC" id="2.7.1.-" evidence="12"/>
<keyword evidence="6 12" id="KW-0418">Kinase</keyword>
<evidence type="ECO:0000256" key="8">
    <source>
        <dbReference type="ARBA" id="ARBA00023098"/>
    </source>
</evidence>
<keyword evidence="5" id="KW-0547">Nucleotide-binding</keyword>
<evidence type="ECO:0000256" key="5">
    <source>
        <dbReference type="ARBA" id="ARBA00022741"/>
    </source>
</evidence>
<evidence type="ECO:0000256" key="10">
    <source>
        <dbReference type="ARBA" id="ARBA00023264"/>
    </source>
</evidence>
<evidence type="ECO:0000256" key="9">
    <source>
        <dbReference type="ARBA" id="ARBA00023209"/>
    </source>
</evidence>
<dbReference type="Pfam" id="PF19279">
    <property type="entry name" value="YegS_C"/>
    <property type="match status" value="1"/>
</dbReference>
<proteinExistence type="inferred from homology"/>
<evidence type="ECO:0000256" key="6">
    <source>
        <dbReference type="ARBA" id="ARBA00022777"/>
    </source>
</evidence>
<dbReference type="InterPro" id="IPR016064">
    <property type="entry name" value="NAD/diacylglycerol_kinase_sf"/>
</dbReference>
<evidence type="ECO:0000256" key="7">
    <source>
        <dbReference type="ARBA" id="ARBA00022840"/>
    </source>
</evidence>
<reference evidence="13" key="1">
    <citation type="journal article" date="2019" name="Int. J. Syst. Evol. Microbiol.">
        <title>The Global Catalogue of Microorganisms (GCM) 10K type strain sequencing project: providing services to taxonomists for standard genome sequencing and annotation.</title>
        <authorList>
            <consortium name="The Broad Institute Genomics Platform"/>
            <consortium name="The Broad Institute Genome Sequencing Center for Infectious Disease"/>
            <person name="Wu L."/>
            <person name="Ma J."/>
        </authorList>
    </citation>
    <scope>NUCLEOTIDE SEQUENCE [LARGE SCALE GENOMIC DNA]</scope>
    <source>
        <strain evidence="13">CGMCC 1.18578</strain>
    </source>
</reference>
<dbReference type="Gene3D" id="2.60.200.40">
    <property type="match status" value="1"/>
</dbReference>
<dbReference type="GO" id="GO:0016301">
    <property type="term" value="F:kinase activity"/>
    <property type="evidence" value="ECO:0007669"/>
    <property type="project" value="UniProtKB-KW"/>
</dbReference>
<dbReference type="EMBL" id="JBHSNC010000054">
    <property type="protein sequence ID" value="MFC5531525.1"/>
    <property type="molecule type" value="Genomic_DNA"/>
</dbReference>
<name>A0ABW0R3B9_9BACL</name>
<evidence type="ECO:0000256" key="3">
    <source>
        <dbReference type="ARBA" id="ARBA00022516"/>
    </source>
</evidence>
<evidence type="ECO:0000313" key="12">
    <source>
        <dbReference type="EMBL" id="MFC5531525.1"/>
    </source>
</evidence>
<dbReference type="InterPro" id="IPR017438">
    <property type="entry name" value="ATP-NAD_kinase_N"/>
</dbReference>
<dbReference type="SUPFAM" id="SSF111331">
    <property type="entry name" value="NAD kinase/diacylglycerol kinase-like"/>
    <property type="match status" value="1"/>
</dbReference>
<dbReference type="InterPro" id="IPR001206">
    <property type="entry name" value="Diacylglycerol_kinase_cat_dom"/>
</dbReference>
<sequence>MILFVVNENSGNGRGAKVWQQVESQLQARGTSYTKILATSGADAFERTDKLLRSTKLKAVAVVGGDGTLHSVLPLLTGTGIPVGIIPAGSGNDTSRAFAIPRDPLQALDIIVSGRTRLADVIASTSGDETQVTITAIAVGMDGAVAADVNGSRYKRWCNRLGLGSLAYVIGFFRALSQFSPGEITVTMDGVVHRFDRGWLSAIANIASYGGGLRICPDARFDDGQLHVCVVHGCGIWRILFVFPTLLKGTHVKRRNVTLLKGRQVTIQTKGRFLAYGDGEPSGETPIEAKLLQGQLVFLTTLSG</sequence>
<comment type="similarity">
    <text evidence="2">Belongs to the diacylglycerol/lipid kinase family.</text>
</comment>
<evidence type="ECO:0000313" key="13">
    <source>
        <dbReference type="Proteomes" id="UP001596108"/>
    </source>
</evidence>
<keyword evidence="3" id="KW-0444">Lipid biosynthesis</keyword>
<dbReference type="Pfam" id="PF00781">
    <property type="entry name" value="DAGK_cat"/>
    <property type="match status" value="1"/>
</dbReference>
<dbReference type="RefSeq" id="WP_378113484.1">
    <property type="nucleotide sequence ID" value="NZ_JBHSNC010000054.1"/>
</dbReference>